<dbReference type="Proteomes" id="UP000708208">
    <property type="component" value="Unassembled WGS sequence"/>
</dbReference>
<sequence>TESIAKTGTCYKNFAKIHILLDNVPFIEVCHDESRSETLYSLHTING</sequence>
<organism evidence="1 2">
    <name type="scientific">Allacma fusca</name>
    <dbReference type="NCBI Taxonomy" id="39272"/>
    <lineage>
        <taxon>Eukaryota</taxon>
        <taxon>Metazoa</taxon>
        <taxon>Ecdysozoa</taxon>
        <taxon>Arthropoda</taxon>
        <taxon>Hexapoda</taxon>
        <taxon>Collembola</taxon>
        <taxon>Symphypleona</taxon>
        <taxon>Sminthuridae</taxon>
        <taxon>Allacma</taxon>
    </lineage>
</organism>
<protein>
    <submittedName>
        <fullName evidence="1">Uncharacterized protein</fullName>
    </submittedName>
</protein>
<evidence type="ECO:0000313" key="2">
    <source>
        <dbReference type="Proteomes" id="UP000708208"/>
    </source>
</evidence>
<dbReference type="EMBL" id="CAJVCH010031782">
    <property type="protein sequence ID" value="CAG7710295.1"/>
    <property type="molecule type" value="Genomic_DNA"/>
</dbReference>
<dbReference type="AlphaFoldDB" id="A0A8J2NMS9"/>
<keyword evidence="2" id="KW-1185">Reference proteome</keyword>
<name>A0A8J2NMS9_9HEXA</name>
<accession>A0A8J2NMS9</accession>
<gene>
    <name evidence="1" type="ORF">AFUS01_LOCUS5006</name>
</gene>
<feature type="non-terminal residue" evidence="1">
    <location>
        <position position="1"/>
    </location>
</feature>
<feature type="non-terminal residue" evidence="1">
    <location>
        <position position="47"/>
    </location>
</feature>
<reference evidence="1" key="1">
    <citation type="submission" date="2021-06" db="EMBL/GenBank/DDBJ databases">
        <authorList>
            <person name="Hodson N. C."/>
            <person name="Mongue J. A."/>
            <person name="Jaron S. K."/>
        </authorList>
    </citation>
    <scope>NUCLEOTIDE SEQUENCE</scope>
</reference>
<evidence type="ECO:0000313" key="1">
    <source>
        <dbReference type="EMBL" id="CAG7710295.1"/>
    </source>
</evidence>
<comment type="caution">
    <text evidence="1">The sequence shown here is derived from an EMBL/GenBank/DDBJ whole genome shotgun (WGS) entry which is preliminary data.</text>
</comment>
<proteinExistence type="predicted"/>